<keyword evidence="1" id="KW-0503">Monooxygenase</keyword>
<organism evidence="1 2">
    <name type="scientific">Acinetobacter schindleri</name>
    <dbReference type="NCBI Taxonomy" id="108981"/>
    <lineage>
        <taxon>Bacteria</taxon>
        <taxon>Pseudomonadati</taxon>
        <taxon>Pseudomonadota</taxon>
        <taxon>Gammaproteobacteria</taxon>
        <taxon>Moraxellales</taxon>
        <taxon>Moraxellaceae</taxon>
        <taxon>Acinetobacter</taxon>
    </lineage>
</organism>
<dbReference type="SUPFAM" id="SSF54909">
    <property type="entry name" value="Dimeric alpha+beta barrel"/>
    <property type="match status" value="1"/>
</dbReference>
<dbReference type="PANTHER" id="PTHR37811">
    <property type="entry name" value="BLL5343 PROTEIN"/>
    <property type="match status" value="1"/>
</dbReference>
<gene>
    <name evidence="1" type="ORF">FSC10_02530</name>
</gene>
<dbReference type="AlphaFoldDB" id="A0AAE2MT09"/>
<protein>
    <submittedName>
        <fullName evidence="1">Antibiotic biosynthesis monooxygenase</fullName>
    </submittedName>
</protein>
<dbReference type="InterPro" id="IPR011008">
    <property type="entry name" value="Dimeric_a/b-barrel"/>
</dbReference>
<dbReference type="Proteomes" id="UP000503505">
    <property type="component" value="Chromosome"/>
</dbReference>
<evidence type="ECO:0000313" key="1">
    <source>
        <dbReference type="EMBL" id="QIC66314.1"/>
    </source>
</evidence>
<dbReference type="RefSeq" id="WP_004896079.1">
    <property type="nucleotide sequence ID" value="NZ_BCMD01000001.1"/>
</dbReference>
<dbReference type="PANTHER" id="PTHR37811:SF2">
    <property type="entry name" value="ABM DOMAIN-CONTAINING PROTEIN"/>
    <property type="match status" value="1"/>
</dbReference>
<dbReference type="InterPro" id="IPR052936">
    <property type="entry name" value="Jasmonate_Hydroxylase-like"/>
</dbReference>
<name>A0AAE2MT09_9GAMM</name>
<evidence type="ECO:0000313" key="2">
    <source>
        <dbReference type="Proteomes" id="UP000503505"/>
    </source>
</evidence>
<dbReference type="Gene3D" id="3.30.70.100">
    <property type="match status" value="1"/>
</dbReference>
<sequence>MQYVVIFKAKIKQLDTDYFATAQQMREKALTQFHCQHFESLTEGITEIALSYWSSLQDIHAWHQDAEHQAAQQFGKDNWYRYFSVDVCKVLRHYETAPD</sequence>
<dbReference type="GeneID" id="58162103"/>
<accession>A0AAE2MT09</accession>
<keyword evidence="1" id="KW-0560">Oxidoreductase</keyword>
<dbReference type="EMBL" id="CP044463">
    <property type="protein sequence ID" value="QIC66314.1"/>
    <property type="molecule type" value="Genomic_DNA"/>
</dbReference>
<proteinExistence type="predicted"/>
<reference evidence="1 2" key="1">
    <citation type="submission" date="2019-09" db="EMBL/GenBank/DDBJ databases">
        <title>Non-baumannii Acinetobacter spp. carrying blaNDM-1 isolated in China.</title>
        <authorList>
            <person name="Cui C."/>
            <person name="Chen C."/>
            <person name="Sun J."/>
            <person name="Liu Y."/>
        </authorList>
    </citation>
    <scope>NUCLEOTIDE SEQUENCE [LARGE SCALE GENOMIC DNA]</scope>
    <source>
        <strain evidence="1 2">HZE23-1</strain>
    </source>
</reference>
<dbReference type="GO" id="GO:0004497">
    <property type="term" value="F:monooxygenase activity"/>
    <property type="evidence" value="ECO:0007669"/>
    <property type="project" value="UniProtKB-KW"/>
</dbReference>